<accession>A0A9P9EHV7</accession>
<evidence type="ECO:0000256" key="3">
    <source>
        <dbReference type="ARBA" id="ARBA00022617"/>
    </source>
</evidence>
<sequence>MIVNQILPQSASGILLCIVAGIILKAAFNKLGGGLNAIPGPRLAGFSDLWRLFIVWGRRPELTHIELHEKYGKIVRLGPRTVSVSDPQAIKVIYGLNSGFVKSDFYPVQQTTAKGTPLQSMFNTTDNKFHAKLRRAVSNAYAMSTLVNFEPLVDSTSVEFLKQLKERYANRTGDAGECDLGKWLQFYAFDVIGELTYSKRLGFVDHGIDVDHIIGNLERLLNYVSVVGQMPFLDKLLLKNPLRFWFKLGNSTSPVVTFAKKQMANREHVDEKAVESSSQKGPARKDFLSRFNEAHIKDPMFISQDRVLALTVANMFAGSDTTAITLRAIFYYLLKDPPKMAKLTAELASHNQAGGFTRDDALVRWDEVRDLPYLGAVINEALRCHPAAGLTLERVVPPQGIEVAGHHLPGGTIVGCSAWVIHRDDATFGPDATEFRPERWIDATVEQQAKMKNALFSFGAGSRTCIGKNISLLEMYKLVPAMIRTFEIELVNPESSWSLHNAWFVKQSGFVVRLKARNTIL</sequence>
<name>A0A9P9EHV7_9HYPO</name>
<keyword evidence="4 6" id="KW-0479">Metal-binding</keyword>
<dbReference type="PANTHER" id="PTHR24305:SF232">
    <property type="entry name" value="P450, PUTATIVE (EUROFUNG)-RELATED"/>
    <property type="match status" value="1"/>
</dbReference>
<comment type="cofactor">
    <cofactor evidence="1 6">
        <name>heme</name>
        <dbReference type="ChEBI" id="CHEBI:30413"/>
    </cofactor>
</comment>
<evidence type="ECO:0000313" key="8">
    <source>
        <dbReference type="EMBL" id="KAH7137397.1"/>
    </source>
</evidence>
<dbReference type="GO" id="GO:0020037">
    <property type="term" value="F:heme binding"/>
    <property type="evidence" value="ECO:0007669"/>
    <property type="project" value="InterPro"/>
</dbReference>
<dbReference type="GO" id="GO:0005506">
    <property type="term" value="F:iron ion binding"/>
    <property type="evidence" value="ECO:0007669"/>
    <property type="project" value="InterPro"/>
</dbReference>
<evidence type="ECO:0000256" key="5">
    <source>
        <dbReference type="ARBA" id="ARBA00023004"/>
    </source>
</evidence>
<dbReference type="InterPro" id="IPR036396">
    <property type="entry name" value="Cyt_P450_sf"/>
</dbReference>
<reference evidence="8" key="1">
    <citation type="journal article" date="2021" name="Nat. Commun.">
        <title>Genetic determinants of endophytism in the Arabidopsis root mycobiome.</title>
        <authorList>
            <person name="Mesny F."/>
            <person name="Miyauchi S."/>
            <person name="Thiergart T."/>
            <person name="Pickel B."/>
            <person name="Atanasova L."/>
            <person name="Karlsson M."/>
            <person name="Huettel B."/>
            <person name="Barry K.W."/>
            <person name="Haridas S."/>
            <person name="Chen C."/>
            <person name="Bauer D."/>
            <person name="Andreopoulos W."/>
            <person name="Pangilinan J."/>
            <person name="LaButti K."/>
            <person name="Riley R."/>
            <person name="Lipzen A."/>
            <person name="Clum A."/>
            <person name="Drula E."/>
            <person name="Henrissat B."/>
            <person name="Kohler A."/>
            <person name="Grigoriev I.V."/>
            <person name="Martin F.M."/>
            <person name="Hacquard S."/>
        </authorList>
    </citation>
    <scope>NUCLEOTIDE SEQUENCE</scope>
    <source>
        <strain evidence="8">MPI-CAGE-AT-0021</strain>
    </source>
</reference>
<keyword evidence="5 6" id="KW-0408">Iron</keyword>
<dbReference type="SUPFAM" id="SSF48264">
    <property type="entry name" value="Cytochrome P450"/>
    <property type="match status" value="1"/>
</dbReference>
<dbReference type="CDD" id="cd11060">
    <property type="entry name" value="CYP57A1-like"/>
    <property type="match status" value="1"/>
</dbReference>
<dbReference type="InterPro" id="IPR050121">
    <property type="entry name" value="Cytochrome_P450_monoxygenase"/>
</dbReference>
<dbReference type="GO" id="GO:0004497">
    <property type="term" value="F:monooxygenase activity"/>
    <property type="evidence" value="ECO:0007669"/>
    <property type="project" value="UniProtKB-KW"/>
</dbReference>
<dbReference type="InterPro" id="IPR017972">
    <property type="entry name" value="Cyt_P450_CS"/>
</dbReference>
<evidence type="ECO:0000256" key="6">
    <source>
        <dbReference type="PIRSR" id="PIRSR602401-1"/>
    </source>
</evidence>
<dbReference type="PRINTS" id="PR00463">
    <property type="entry name" value="EP450I"/>
</dbReference>
<evidence type="ECO:0000256" key="7">
    <source>
        <dbReference type="RuleBase" id="RU000461"/>
    </source>
</evidence>
<proteinExistence type="inferred from homology"/>
<keyword evidence="7" id="KW-0560">Oxidoreductase</keyword>
<dbReference type="FunFam" id="1.10.630.10:FF:000050">
    <property type="entry name" value="Cytochrome P450 monooxygenase"/>
    <property type="match status" value="1"/>
</dbReference>
<dbReference type="PRINTS" id="PR00385">
    <property type="entry name" value="P450"/>
</dbReference>
<dbReference type="AlphaFoldDB" id="A0A9P9EHV7"/>
<gene>
    <name evidence="8" type="ORF">B0J13DRAFT_597126</name>
</gene>
<dbReference type="Pfam" id="PF00067">
    <property type="entry name" value="p450"/>
    <property type="match status" value="1"/>
</dbReference>
<evidence type="ECO:0000256" key="1">
    <source>
        <dbReference type="ARBA" id="ARBA00001971"/>
    </source>
</evidence>
<evidence type="ECO:0000313" key="9">
    <source>
        <dbReference type="Proteomes" id="UP000717696"/>
    </source>
</evidence>
<dbReference type="PANTHER" id="PTHR24305">
    <property type="entry name" value="CYTOCHROME P450"/>
    <property type="match status" value="1"/>
</dbReference>
<dbReference type="InterPro" id="IPR001128">
    <property type="entry name" value="Cyt_P450"/>
</dbReference>
<dbReference type="GO" id="GO:0016705">
    <property type="term" value="F:oxidoreductase activity, acting on paired donors, with incorporation or reduction of molecular oxygen"/>
    <property type="evidence" value="ECO:0007669"/>
    <property type="project" value="InterPro"/>
</dbReference>
<organism evidence="8 9">
    <name type="scientific">Dactylonectria estremocensis</name>
    <dbReference type="NCBI Taxonomy" id="1079267"/>
    <lineage>
        <taxon>Eukaryota</taxon>
        <taxon>Fungi</taxon>
        <taxon>Dikarya</taxon>
        <taxon>Ascomycota</taxon>
        <taxon>Pezizomycotina</taxon>
        <taxon>Sordariomycetes</taxon>
        <taxon>Hypocreomycetidae</taxon>
        <taxon>Hypocreales</taxon>
        <taxon>Nectriaceae</taxon>
        <taxon>Dactylonectria</taxon>
    </lineage>
</organism>
<dbReference type="PROSITE" id="PS00086">
    <property type="entry name" value="CYTOCHROME_P450"/>
    <property type="match status" value="1"/>
</dbReference>
<protein>
    <submittedName>
        <fullName evidence="8">Pisatin demethylase</fullName>
    </submittedName>
</protein>
<feature type="binding site" description="axial binding residue" evidence="6">
    <location>
        <position position="465"/>
    </location>
    <ligand>
        <name>heme</name>
        <dbReference type="ChEBI" id="CHEBI:30413"/>
    </ligand>
    <ligandPart>
        <name>Fe</name>
        <dbReference type="ChEBI" id="CHEBI:18248"/>
    </ligandPart>
</feature>
<dbReference type="Gene3D" id="1.10.630.10">
    <property type="entry name" value="Cytochrome P450"/>
    <property type="match status" value="1"/>
</dbReference>
<comment type="similarity">
    <text evidence="2 7">Belongs to the cytochrome P450 family.</text>
</comment>
<dbReference type="OrthoDB" id="3934656at2759"/>
<comment type="caution">
    <text evidence="8">The sequence shown here is derived from an EMBL/GenBank/DDBJ whole genome shotgun (WGS) entry which is preliminary data.</text>
</comment>
<dbReference type="InterPro" id="IPR002401">
    <property type="entry name" value="Cyt_P450_E_grp-I"/>
</dbReference>
<dbReference type="EMBL" id="JAGMUU010000015">
    <property type="protein sequence ID" value="KAH7137397.1"/>
    <property type="molecule type" value="Genomic_DNA"/>
</dbReference>
<evidence type="ECO:0000256" key="2">
    <source>
        <dbReference type="ARBA" id="ARBA00010617"/>
    </source>
</evidence>
<keyword evidence="3 6" id="KW-0349">Heme</keyword>
<keyword evidence="7" id="KW-0503">Monooxygenase</keyword>
<evidence type="ECO:0000256" key="4">
    <source>
        <dbReference type="ARBA" id="ARBA00022723"/>
    </source>
</evidence>
<dbReference type="Proteomes" id="UP000717696">
    <property type="component" value="Unassembled WGS sequence"/>
</dbReference>
<keyword evidence="9" id="KW-1185">Reference proteome</keyword>